<dbReference type="AlphaFoldDB" id="B8KXX4"/>
<dbReference type="PANTHER" id="PTHR41339">
    <property type="entry name" value="LIPL48"/>
    <property type="match status" value="1"/>
</dbReference>
<gene>
    <name evidence="3" type="ORF">NOR51B_86</name>
</gene>
<sequence length="497" mass="50693">MKTQFISMAIALLVLTAISGCSDGDNTTITIEAPTDESVDSGGGDIIGGDNNSGGDDGDGPSGVACPEGTSEVATDVCQLPEVVSADLTLVAGNTYLLNGRVTVGNGNGQLGDDGNLLDGTPVQSITLTIEPGVQIEAVSGTFANLIITRGSQIDAQGTADAPIVFSSTDDGFDGSGEWGGLILHGYAPHNECTAGGAICNIDSEGESGFAGGYDPEDSSGVLAYVIVVEGGFEFSPGNEINGISLIGVGAGTDMSHIAIGGNSDDGIEFYGGTVNVKHLLLVNNLDDSLDWDEGFQGNLQYVLVIQSSSGGGEAFEMDTQGTDLFLSKPTLANVTVIADKREGDDPFIFNFKAGSGGFFHNTVVTVAEGNATPLTTCVNVDGVDSEALVGTALVLNNWIQDCAAGDADQGTLSGANVSLDNGTIAALPAMLGDRYESMAAEATGLDALDWPGINGVFTESVADPDFLDSTTFIGAVDPDDSSDTWYDFVDGVIALP</sequence>
<accession>B8KXX4</accession>
<evidence type="ECO:0000256" key="2">
    <source>
        <dbReference type="SAM" id="SignalP"/>
    </source>
</evidence>
<feature type="region of interest" description="Disordered" evidence="1">
    <location>
        <begin position="29"/>
        <end position="69"/>
    </location>
</feature>
<feature type="chain" id="PRO_5002873535" description="Lipoprotein" evidence="2">
    <location>
        <begin position="25"/>
        <end position="497"/>
    </location>
</feature>
<dbReference type="EMBL" id="DS999411">
    <property type="protein sequence ID" value="EED34149.1"/>
    <property type="molecule type" value="Genomic_DNA"/>
</dbReference>
<keyword evidence="4" id="KW-1185">Reference proteome</keyword>
<evidence type="ECO:0000256" key="1">
    <source>
        <dbReference type="SAM" id="MobiDB-lite"/>
    </source>
</evidence>
<dbReference type="RefSeq" id="WP_009018897.1">
    <property type="nucleotide sequence ID" value="NZ_DS999411.1"/>
</dbReference>
<organism evidence="3 4">
    <name type="scientific">Luminiphilus syltensis NOR5-1B</name>
    <dbReference type="NCBI Taxonomy" id="565045"/>
    <lineage>
        <taxon>Bacteria</taxon>
        <taxon>Pseudomonadati</taxon>
        <taxon>Pseudomonadota</taxon>
        <taxon>Gammaproteobacteria</taxon>
        <taxon>Cellvibrionales</taxon>
        <taxon>Halieaceae</taxon>
        <taxon>Luminiphilus</taxon>
    </lineage>
</organism>
<evidence type="ECO:0000313" key="4">
    <source>
        <dbReference type="Proteomes" id="UP000004699"/>
    </source>
</evidence>
<proteinExistence type="predicted"/>
<dbReference type="HOGENOM" id="CLU_034925_0_0_6"/>
<keyword evidence="2" id="KW-0732">Signal</keyword>
<evidence type="ECO:0008006" key="5">
    <source>
        <dbReference type="Google" id="ProtNLM"/>
    </source>
</evidence>
<evidence type="ECO:0000313" key="3">
    <source>
        <dbReference type="EMBL" id="EED34149.1"/>
    </source>
</evidence>
<protein>
    <recommendedName>
        <fullName evidence="5">Lipoprotein</fullName>
    </recommendedName>
</protein>
<feature type="signal peptide" evidence="2">
    <location>
        <begin position="1"/>
        <end position="24"/>
    </location>
</feature>
<reference evidence="4" key="1">
    <citation type="journal article" date="2013" name="BMC Microbiol.">
        <title>Taxonomy and evolution of bacteriochlorophyll a-containing members of the OM60/NOR5 clade of marine gammaproteobacteria: description of Luminiphilus syltensis gen. nov., sp. nov., reclassification of Haliea rubra as Pseudohaliea rubra gen. nov., comb. nov., and emendation of Chromatocurvus halotolerans.</title>
        <authorList>
            <person name="Spring S."/>
            <person name="Riedel T."/>
            <person name="Sproer C."/>
            <person name="Yan S."/>
            <person name="Harder J."/>
            <person name="Fuchs B.M."/>
        </authorList>
    </citation>
    <scope>NUCLEOTIDE SEQUENCE [LARGE SCALE GENOMIC DNA]</scope>
    <source>
        <strain evidence="4">NOR51-B</strain>
    </source>
</reference>
<dbReference type="Proteomes" id="UP000004699">
    <property type="component" value="Unassembled WGS sequence"/>
</dbReference>
<name>B8KXX4_9GAMM</name>
<dbReference type="OrthoDB" id="237393at2"/>
<dbReference type="eggNOG" id="COG2182">
    <property type="taxonomic scope" value="Bacteria"/>
</dbReference>
<dbReference type="PROSITE" id="PS51257">
    <property type="entry name" value="PROKAR_LIPOPROTEIN"/>
    <property type="match status" value="1"/>
</dbReference>
<dbReference type="PANTHER" id="PTHR41339:SF1">
    <property type="entry name" value="SECRETED PROTEIN"/>
    <property type="match status" value="1"/>
</dbReference>
<dbReference type="STRING" id="565045.NOR51B_86"/>